<dbReference type="EMBL" id="JBHFNR010000033">
    <property type="protein sequence ID" value="MFB2892424.1"/>
    <property type="molecule type" value="Genomic_DNA"/>
</dbReference>
<proteinExistence type="inferred from homology"/>
<dbReference type="InterPro" id="IPR004634">
    <property type="entry name" value="Pept_S49_pIV"/>
</dbReference>
<keyword evidence="8" id="KW-1133">Transmembrane helix</keyword>
<dbReference type="RefSeq" id="WP_413262097.1">
    <property type="nucleotide sequence ID" value="NZ_JBHFNR010000033.1"/>
</dbReference>
<evidence type="ECO:0000256" key="5">
    <source>
        <dbReference type="ARBA" id="ARBA00022825"/>
    </source>
</evidence>
<evidence type="ECO:0000313" key="10">
    <source>
        <dbReference type="EMBL" id="MFB2892424.1"/>
    </source>
</evidence>
<evidence type="ECO:0000256" key="8">
    <source>
        <dbReference type="SAM" id="Phobius"/>
    </source>
</evidence>
<dbReference type="Proteomes" id="UP001576784">
    <property type="component" value="Unassembled WGS sequence"/>
</dbReference>
<dbReference type="Gene3D" id="6.20.330.10">
    <property type="match status" value="1"/>
</dbReference>
<dbReference type="InterPro" id="IPR002142">
    <property type="entry name" value="Peptidase_S49"/>
</dbReference>
<feature type="transmembrane region" description="Helical" evidence="8">
    <location>
        <begin position="12"/>
        <end position="35"/>
    </location>
</feature>
<comment type="caution">
    <text evidence="10">The sequence shown here is derived from an EMBL/GenBank/DDBJ whole genome shotgun (WGS) entry which is preliminary data.</text>
</comment>
<dbReference type="InterPro" id="IPR004635">
    <property type="entry name" value="Pept_S49_SppA"/>
</dbReference>
<evidence type="ECO:0000313" key="11">
    <source>
        <dbReference type="Proteomes" id="UP001576784"/>
    </source>
</evidence>
<dbReference type="Gene3D" id="3.90.226.10">
    <property type="entry name" value="2-enoyl-CoA Hydratase, Chain A, domain 1"/>
    <property type="match status" value="3"/>
</dbReference>
<keyword evidence="6 7" id="KW-0472">Membrane</keyword>
<keyword evidence="11" id="KW-1185">Reference proteome</keyword>
<dbReference type="InterPro" id="IPR047217">
    <property type="entry name" value="S49_SppA_67K_type_N"/>
</dbReference>
<keyword evidence="3 7" id="KW-0645">Protease</keyword>
<dbReference type="Pfam" id="PF01343">
    <property type="entry name" value="Peptidase_S49"/>
    <property type="match status" value="2"/>
</dbReference>
<comment type="subcellular location">
    <subcellularLocation>
        <location evidence="7">Cell inner membrane</location>
    </subcellularLocation>
    <subcellularLocation>
        <location evidence="1">Membrane</location>
    </subcellularLocation>
</comment>
<evidence type="ECO:0000256" key="4">
    <source>
        <dbReference type="ARBA" id="ARBA00022801"/>
    </source>
</evidence>
<dbReference type="PANTHER" id="PTHR33209">
    <property type="entry name" value="PROTEASE 4"/>
    <property type="match status" value="1"/>
</dbReference>
<dbReference type="InterPro" id="IPR029045">
    <property type="entry name" value="ClpP/crotonase-like_dom_sf"/>
</dbReference>
<reference evidence="10 11" key="1">
    <citation type="submission" date="2024-09" db="EMBL/GenBank/DDBJ databases">
        <title>Floridaenema gen nov. (Aerosakkonemataceae, Aerosakkonematales ord. nov., Cyanobacteria) from benthic tropical and subtropical fresh waters, with the description of four new species.</title>
        <authorList>
            <person name="Moretto J.A."/>
            <person name="Berthold D.E."/>
            <person name="Lefler F.W."/>
            <person name="Huang I.-S."/>
            <person name="Laughinghouse H. IV."/>
        </authorList>
    </citation>
    <scope>NUCLEOTIDE SEQUENCE [LARGE SCALE GENOMIC DNA]</scope>
    <source>
        <strain evidence="10 11">BLCC-F50</strain>
    </source>
</reference>
<evidence type="ECO:0000259" key="9">
    <source>
        <dbReference type="Pfam" id="PF01343"/>
    </source>
</evidence>
<dbReference type="PIRSF" id="PIRSF001217">
    <property type="entry name" value="Protease_4_SppA"/>
    <property type="match status" value="1"/>
</dbReference>
<dbReference type="InterPro" id="IPR047272">
    <property type="entry name" value="S49_SppA_C"/>
</dbReference>
<feature type="domain" description="Peptidase S49" evidence="9">
    <location>
        <begin position="130"/>
        <end position="281"/>
    </location>
</feature>
<dbReference type="SUPFAM" id="SSF52096">
    <property type="entry name" value="ClpP/crotonase"/>
    <property type="match status" value="2"/>
</dbReference>
<name>A0ABV4XL57_9CYAN</name>
<sequence>MRDFFKYTFASFLGILIFFGLGTGGLIFLLISAAMKDTGPQVKDKSVLVFDLSTKITDTNPGSGTGELLQKAVSGERDNALTLRTVLETINRAAADRRIVAIYLDGSGESEGGISGFATLKEVRRALENFKATGKKIIAYDVDWDEPKYYLGSVANTIIVNPIGSVEVNGLRSETMFLSGALEKYGVGVQVLRVGKYKSAVEPFLLKEFSSENRQQTQRLLNDVWGDFRATVGKSRQLTPQQIQAIVDSRGLLMANESQKSRLVDKVAYFDQVVADLKKLTGSDDEEDEKTFRQINLTTYARVPDSEVSKERSSKNKIAIVYAEGEIVSGEGSLRQVGGDRLARQLRQLRQNKDVKAVILRVNSPGGSASASEVIQREVKLTRQVKPVVVSMGNYAASGGYWISTYANRIFAEPNTITGSIGVFGLIPNLQKLANNNGVTWDVVKTGRFADSQTVSRPKSPEELAIYQNSVNQVYYQFVGKVADSRKLPATKVQEIAQGRVWSGLAAKQIGLVDELGGINEAVKYAAKEAKLGDDWELKQFSRSGSLEERILKNLFSYAPSISSEEQPVNTAMKFGPFAQTYQQLKGELQVLANLNDPLNVYARLPYNMRID</sequence>
<gene>
    <name evidence="10" type="primary">sppA</name>
    <name evidence="10" type="ORF">ACE1CI_05720</name>
</gene>
<dbReference type="PANTHER" id="PTHR33209:SF1">
    <property type="entry name" value="PEPTIDASE S49 DOMAIN-CONTAINING PROTEIN"/>
    <property type="match status" value="1"/>
</dbReference>
<dbReference type="CDD" id="cd07023">
    <property type="entry name" value="S49_Sppa_N_C"/>
    <property type="match status" value="1"/>
</dbReference>
<dbReference type="GO" id="GO:0016787">
    <property type="term" value="F:hydrolase activity"/>
    <property type="evidence" value="ECO:0007669"/>
    <property type="project" value="UniProtKB-KW"/>
</dbReference>
<dbReference type="NCBIfam" id="TIGR00705">
    <property type="entry name" value="SppA_67K"/>
    <property type="match status" value="1"/>
</dbReference>
<comment type="similarity">
    <text evidence="2 7">Belongs to the peptidase S49 family.</text>
</comment>
<dbReference type="EC" id="3.4.21.-" evidence="7"/>
<evidence type="ECO:0000256" key="3">
    <source>
        <dbReference type="ARBA" id="ARBA00022670"/>
    </source>
</evidence>
<organism evidence="10 11">
    <name type="scientific">Floridaenema flaviceps BLCC-F50</name>
    <dbReference type="NCBI Taxonomy" id="3153642"/>
    <lineage>
        <taxon>Bacteria</taxon>
        <taxon>Bacillati</taxon>
        <taxon>Cyanobacteriota</taxon>
        <taxon>Cyanophyceae</taxon>
        <taxon>Oscillatoriophycideae</taxon>
        <taxon>Aerosakkonematales</taxon>
        <taxon>Aerosakkonemataceae</taxon>
        <taxon>Floridanema</taxon>
        <taxon>Floridanema flaviceps</taxon>
    </lineage>
</organism>
<keyword evidence="7" id="KW-1003">Cell membrane</keyword>
<evidence type="ECO:0000256" key="7">
    <source>
        <dbReference type="PIRNR" id="PIRNR001217"/>
    </source>
</evidence>
<dbReference type="NCBIfam" id="TIGR00706">
    <property type="entry name" value="SppA_dom"/>
    <property type="match status" value="1"/>
</dbReference>
<evidence type="ECO:0000256" key="6">
    <source>
        <dbReference type="ARBA" id="ARBA00023136"/>
    </source>
</evidence>
<accession>A0ABV4XL57</accession>
<keyword evidence="5" id="KW-0720">Serine protease</keyword>
<feature type="domain" description="Peptidase S49" evidence="9">
    <location>
        <begin position="382"/>
        <end position="532"/>
    </location>
</feature>
<evidence type="ECO:0000256" key="2">
    <source>
        <dbReference type="ARBA" id="ARBA00008683"/>
    </source>
</evidence>
<keyword evidence="8" id="KW-0812">Transmembrane</keyword>
<protein>
    <recommendedName>
        <fullName evidence="7">Protease 4</fullName>
        <ecNumber evidence="7">3.4.21.-</ecNumber>
    </recommendedName>
    <alternativeName>
        <fullName evidence="7">Endopeptidase IV</fullName>
    </alternativeName>
    <alternativeName>
        <fullName evidence="7">Protease IV</fullName>
    </alternativeName>
    <alternativeName>
        <fullName evidence="7">Signal peptide peptidase</fullName>
    </alternativeName>
</protein>
<keyword evidence="4 7" id="KW-0378">Hydrolase</keyword>
<keyword evidence="7" id="KW-0997">Cell inner membrane</keyword>
<evidence type="ECO:0000256" key="1">
    <source>
        <dbReference type="ARBA" id="ARBA00004370"/>
    </source>
</evidence>
<dbReference type="CDD" id="cd07018">
    <property type="entry name" value="S49_SppA_67K_type"/>
    <property type="match status" value="1"/>
</dbReference>